<dbReference type="Gene3D" id="3.40.50.1110">
    <property type="entry name" value="SGNH hydrolase"/>
    <property type="match status" value="1"/>
</dbReference>
<evidence type="ECO:0000313" key="3">
    <source>
        <dbReference type="Proteomes" id="UP000050413"/>
    </source>
</evidence>
<dbReference type="Proteomes" id="UP000050413">
    <property type="component" value="Unassembled WGS sequence"/>
</dbReference>
<dbReference type="RefSeq" id="WP_072246034.1">
    <property type="nucleotide sequence ID" value="NZ_FBYC01000004.1"/>
</dbReference>
<accession>A0A0P7WX69</accession>
<reference evidence="2 3" key="1">
    <citation type="submission" date="2015-09" db="EMBL/GenBank/DDBJ databases">
        <title>Identification and resolution of microdiversity through metagenomic sequencing of parallel consortia.</title>
        <authorList>
            <person name="Nelson W.C."/>
            <person name="Romine M.F."/>
            <person name="Lindemann S.R."/>
        </authorList>
    </citation>
    <scope>NUCLEOTIDE SEQUENCE [LARGE SCALE GENOMIC DNA]</scope>
    <source>
        <strain evidence="2">HL-91</strain>
    </source>
</reference>
<evidence type="ECO:0000313" key="1">
    <source>
        <dbReference type="EMBL" id="CUX81500.1"/>
    </source>
</evidence>
<dbReference type="AlphaFoldDB" id="A0A0P7WX69"/>
<dbReference type="InterPro" id="IPR036514">
    <property type="entry name" value="SGNH_hydro_sf"/>
</dbReference>
<name>A0A0P7WX69_9RHOB</name>
<dbReference type="EMBL" id="LJSG01000002">
    <property type="protein sequence ID" value="KPP95914.1"/>
    <property type="molecule type" value="Genomic_DNA"/>
</dbReference>
<proteinExistence type="predicted"/>
<dbReference type="EMBL" id="FBYC01000004">
    <property type="protein sequence ID" value="CUX81500.1"/>
    <property type="molecule type" value="Genomic_DNA"/>
</dbReference>
<dbReference type="OrthoDB" id="8883291at2"/>
<evidence type="ECO:0000313" key="2">
    <source>
        <dbReference type="EMBL" id="KPP95914.1"/>
    </source>
</evidence>
<evidence type="ECO:0000313" key="4">
    <source>
        <dbReference type="Proteomes" id="UP000182045"/>
    </source>
</evidence>
<keyword evidence="4" id="KW-1185">Reference proteome</keyword>
<protein>
    <submittedName>
        <fullName evidence="2">RHS protein</fullName>
    </submittedName>
</protein>
<dbReference type="Proteomes" id="UP000182045">
    <property type="component" value="Unassembled WGS sequence"/>
</dbReference>
<dbReference type="STRING" id="1666912.Ga0058931_1800"/>
<organism evidence="2 3">
    <name type="scientific">Roseibaca calidilacus</name>
    <dbReference type="NCBI Taxonomy" id="1666912"/>
    <lineage>
        <taxon>Bacteria</taxon>
        <taxon>Pseudomonadati</taxon>
        <taxon>Pseudomonadota</taxon>
        <taxon>Alphaproteobacteria</taxon>
        <taxon>Rhodobacterales</taxon>
        <taxon>Paracoccaceae</taxon>
        <taxon>Roseinatronobacter</taxon>
    </lineage>
</organism>
<gene>
    <name evidence="1" type="ORF">Ga0058931_1800</name>
    <name evidence="2" type="ORF">HLUCCA05_04370</name>
</gene>
<comment type="caution">
    <text evidence="2">The sequence shown here is derived from an EMBL/GenBank/DDBJ whole genome shotgun (WGS) entry which is preliminary data.</text>
</comment>
<reference evidence="1 4" key="2">
    <citation type="submission" date="2016-01" db="EMBL/GenBank/DDBJ databases">
        <authorList>
            <person name="Varghese N."/>
        </authorList>
    </citation>
    <scope>NUCLEOTIDE SEQUENCE [LARGE SCALE GENOMIC DNA]</scope>
    <source>
        <strain evidence="1 4">HL-91</strain>
    </source>
</reference>
<dbReference type="GO" id="GO:0016788">
    <property type="term" value="F:hydrolase activity, acting on ester bonds"/>
    <property type="evidence" value="ECO:0007669"/>
    <property type="project" value="UniProtKB-ARBA"/>
</dbReference>
<sequence length="327" mass="35943">MRPDIKRFFPLAGLVCAIAAGAWYGTRPPAPLDRSARLAHYDTPLPAPTTAMGKYYLGHSLIGPDIPAFVMQLAQAAGDTGAFYHSQLGWGASLRTHWEPDEPIPGFDEMNLPPAYRPAKEALESGRYDALVLTEMVELKDAIRWHDSGRYTALWAQLARDHAPDIRIYKYETWHEHLNTSDWLARIDHDAEALWEGTILAQAKAYPGVGTIHVIPAGRAMAAFARELRARGGVHGMPDTDALFTRTEDGTRDSIHPSDKAAYLIALVHYATLYHADPRGLPHRLQRADGSAADAPAPEVAALMQQVAWDVVRRTRATGVSQNAGDS</sequence>